<gene>
    <name evidence="2" type="primary">ORF222874</name>
</gene>
<feature type="domain" description="Furin-like cysteine-rich" evidence="1">
    <location>
        <begin position="3"/>
        <end position="91"/>
    </location>
</feature>
<accession>A0A0B7C4J2</accession>
<evidence type="ECO:0000313" key="2">
    <source>
        <dbReference type="EMBL" id="CEL00107.1"/>
    </source>
</evidence>
<feature type="non-terminal residue" evidence="2">
    <location>
        <position position="1"/>
    </location>
</feature>
<dbReference type="Pfam" id="PF00757">
    <property type="entry name" value="Furin-like"/>
    <property type="match status" value="1"/>
</dbReference>
<evidence type="ECO:0000259" key="1">
    <source>
        <dbReference type="Pfam" id="PF00757"/>
    </source>
</evidence>
<proteinExistence type="predicted"/>
<dbReference type="InterPro" id="IPR006211">
    <property type="entry name" value="Furin-like_Cys-rich_dom"/>
</dbReference>
<dbReference type="AlphaFoldDB" id="A0A0B7C4J2"/>
<protein>
    <recommendedName>
        <fullName evidence="1">Furin-like cysteine-rich domain-containing protein</fullName>
    </recommendedName>
</protein>
<dbReference type="InterPro" id="IPR009030">
    <property type="entry name" value="Growth_fac_rcpt_cys_sf"/>
</dbReference>
<reference evidence="2" key="1">
    <citation type="submission" date="2014-12" db="EMBL/GenBank/DDBJ databases">
        <title>Insight into the proteome of Arion vulgaris.</title>
        <authorList>
            <person name="Aradska J."/>
            <person name="Bulat T."/>
            <person name="Smidak R."/>
            <person name="Sarate P."/>
            <person name="Gangsoo J."/>
            <person name="Sialana F."/>
            <person name="Bilban M."/>
            <person name="Lubec G."/>
        </authorList>
    </citation>
    <scope>NUCLEOTIDE SEQUENCE</scope>
    <source>
        <tissue evidence="2">Skin</tissue>
    </source>
</reference>
<name>A0A0B7C4J2_9EUPU</name>
<feature type="non-terminal residue" evidence="2">
    <location>
        <position position="91"/>
    </location>
</feature>
<dbReference type="EMBL" id="HACG01053236">
    <property type="protein sequence ID" value="CEL00107.1"/>
    <property type="molecule type" value="Transcribed_RNA"/>
</dbReference>
<organism evidence="2">
    <name type="scientific">Arion vulgaris</name>
    <dbReference type="NCBI Taxonomy" id="1028688"/>
    <lineage>
        <taxon>Eukaryota</taxon>
        <taxon>Metazoa</taxon>
        <taxon>Spiralia</taxon>
        <taxon>Lophotrochozoa</taxon>
        <taxon>Mollusca</taxon>
        <taxon>Gastropoda</taxon>
        <taxon>Heterobranchia</taxon>
        <taxon>Euthyneura</taxon>
        <taxon>Panpulmonata</taxon>
        <taxon>Eupulmonata</taxon>
        <taxon>Stylommatophora</taxon>
        <taxon>Helicina</taxon>
        <taxon>Arionoidea</taxon>
        <taxon>Arionidae</taxon>
        <taxon>Arion</taxon>
    </lineage>
</organism>
<dbReference type="SUPFAM" id="SSF57184">
    <property type="entry name" value="Growth factor receptor domain"/>
    <property type="match status" value="1"/>
</dbReference>
<dbReference type="Gene3D" id="2.10.220.10">
    <property type="entry name" value="Hormone Receptor, Insulin-like Growth Factor Receptor 1, Chain A, domain 2"/>
    <property type="match status" value="1"/>
</dbReference>
<sequence>KGVTHHGQCLPKCPSNTYMFSDRRCLTERECLALINNIEDISKNTKILQGEKVGEPGICVTKCPQNYTIREDGELKNLECVKCQGFCPKVC</sequence>